<dbReference type="FunFam" id="3.40.710.10:FF:000012">
    <property type="entry name" value="Beta-lactamase"/>
    <property type="match status" value="1"/>
</dbReference>
<comment type="similarity">
    <text evidence="2 7">Belongs to the class-C beta-lactamase family.</text>
</comment>
<protein>
    <recommendedName>
        <fullName evidence="3 7">Beta-lactamase</fullName>
        <ecNumber evidence="3 7">3.5.2.6</ecNumber>
    </recommendedName>
</protein>
<dbReference type="NCBIfam" id="NF012173">
    <property type="entry name" value="CMY2-MIR-ACT-EC"/>
    <property type="match status" value="1"/>
</dbReference>
<dbReference type="InterPro" id="IPR050491">
    <property type="entry name" value="AmpC-like"/>
</dbReference>
<evidence type="ECO:0000313" key="13">
    <source>
        <dbReference type="Proteomes" id="UP000267341"/>
    </source>
</evidence>
<evidence type="ECO:0000259" key="9">
    <source>
        <dbReference type="Pfam" id="PF00144"/>
    </source>
</evidence>
<dbReference type="GO" id="GO:0008800">
    <property type="term" value="F:beta-lactamase activity"/>
    <property type="evidence" value="ECO:0007669"/>
    <property type="project" value="UniProtKB-UniRule"/>
</dbReference>
<evidence type="ECO:0000313" key="11">
    <source>
        <dbReference type="EMBL" id="SQA63495.1"/>
    </source>
</evidence>
<dbReference type="Proteomes" id="UP000251313">
    <property type="component" value="Unassembled WGS sequence"/>
</dbReference>
<dbReference type="PROSITE" id="PS00336">
    <property type="entry name" value="BETA_LACTAMASE_C"/>
    <property type="match status" value="1"/>
</dbReference>
<proteinExistence type="inferred from homology"/>
<keyword evidence="13" id="KW-1185">Reference proteome</keyword>
<dbReference type="EMBL" id="UAVL01000011">
    <property type="protein sequence ID" value="SQA63495.1"/>
    <property type="molecule type" value="Genomic_DNA"/>
</dbReference>
<feature type="domain" description="Beta-lactamase-related" evidence="9">
    <location>
        <begin position="36"/>
        <end position="384"/>
    </location>
</feature>
<dbReference type="PANTHER" id="PTHR46825:SF8">
    <property type="entry name" value="BETA-LACTAMASE-RELATED"/>
    <property type="match status" value="1"/>
</dbReference>
<sequence length="385" mass="41415">MQKMLNGVLALAALSLSTAGIAAPKTLTAEQIAQAVNRTIVPLLKEQAIPGMAVAVIYQGQPYYFTWGKADVQNNRPVTTQTLFELGSVSKTFTGVLGGDAVARGEIKLSDKANQYWPELNARQWQGITMLDLATYTAGGLPLQVPDNVTDNASLLEFYQQWQPKWAPGTTRLYANSSIGLFGALAVKPSGLGFEEAMNQRVLQPLNLKHTWITVPASEEKNYAWGYRDGQPVHVSPGMLDAESYGVKSSVTDMAAWLQANMAPQHASSPTLKKGLEMAQARYWRIGSMYQGLGWEMLNWPVNGAAMAKDGDGAVALAPHPAAAVEPPVPAVAASWVHKTGSTGGFGAYVAFIPEQQLGIVMLANKSYPNPARIQAGYTILKALQ</sequence>
<evidence type="ECO:0000313" key="10">
    <source>
        <dbReference type="EMBL" id="RKR53667.1"/>
    </source>
</evidence>
<keyword evidence="4 8" id="KW-0732">Signal</keyword>
<evidence type="ECO:0000256" key="2">
    <source>
        <dbReference type="ARBA" id="ARBA00007840"/>
    </source>
</evidence>
<dbReference type="EMBL" id="RBIZ01000005">
    <property type="protein sequence ID" value="RKR53667.1"/>
    <property type="molecule type" value="Genomic_DNA"/>
</dbReference>
<reference evidence="11 12" key="1">
    <citation type="submission" date="2018-06" db="EMBL/GenBank/DDBJ databases">
        <authorList>
            <consortium name="Pathogen Informatics"/>
            <person name="Doyle S."/>
        </authorList>
    </citation>
    <scope>NUCLEOTIDE SEQUENCE [LARGE SCALE GENOMIC DNA]</scope>
    <source>
        <strain evidence="11 12">NCTC11967</strain>
    </source>
</reference>
<comment type="caution">
    <text evidence="11">The sequence shown here is derived from an EMBL/GenBank/DDBJ whole genome shotgun (WGS) entry which is preliminary data.</text>
</comment>
<dbReference type="InterPro" id="IPR001466">
    <property type="entry name" value="Beta-lactam-related"/>
</dbReference>
<evidence type="ECO:0000256" key="6">
    <source>
        <dbReference type="ARBA" id="ARBA00023251"/>
    </source>
</evidence>
<organism evidence="11 12">
    <name type="scientific">Yokenella regensburgei</name>
    <dbReference type="NCBI Taxonomy" id="158877"/>
    <lineage>
        <taxon>Bacteria</taxon>
        <taxon>Pseudomonadati</taxon>
        <taxon>Pseudomonadota</taxon>
        <taxon>Gammaproteobacteria</taxon>
        <taxon>Enterobacterales</taxon>
        <taxon>Enterobacteriaceae</taxon>
        <taxon>Yokenella</taxon>
    </lineage>
</organism>
<evidence type="ECO:0000256" key="1">
    <source>
        <dbReference type="ARBA" id="ARBA00001526"/>
    </source>
</evidence>
<dbReference type="GO" id="GO:0046677">
    <property type="term" value="P:response to antibiotic"/>
    <property type="evidence" value="ECO:0007669"/>
    <property type="project" value="UniProtKB-UniRule"/>
</dbReference>
<dbReference type="AlphaFoldDB" id="A0AB38FXT7"/>
<comment type="catalytic activity">
    <reaction evidence="1 7">
        <text>a beta-lactam + H2O = a substituted beta-amino acid</text>
        <dbReference type="Rhea" id="RHEA:20401"/>
        <dbReference type="ChEBI" id="CHEBI:15377"/>
        <dbReference type="ChEBI" id="CHEBI:35627"/>
        <dbReference type="ChEBI" id="CHEBI:140347"/>
        <dbReference type="EC" id="3.5.2.6"/>
    </reaction>
</comment>
<dbReference type="PANTHER" id="PTHR46825">
    <property type="entry name" value="D-ALANYL-D-ALANINE-CARBOXYPEPTIDASE/ENDOPEPTIDASE AMPH"/>
    <property type="match status" value="1"/>
</dbReference>
<dbReference type="Gene3D" id="3.40.710.10">
    <property type="entry name" value="DD-peptidase/beta-lactamase superfamily"/>
    <property type="match status" value="1"/>
</dbReference>
<gene>
    <name evidence="11" type="primary">ampC</name>
    <name evidence="10" type="ORF">C7387_3136</name>
    <name evidence="11" type="ORF">NCTC11967_02538</name>
</gene>
<dbReference type="SUPFAM" id="SSF56601">
    <property type="entry name" value="beta-lactamase/transpeptidase-like"/>
    <property type="match status" value="1"/>
</dbReference>
<evidence type="ECO:0000256" key="3">
    <source>
        <dbReference type="ARBA" id="ARBA00012865"/>
    </source>
</evidence>
<name>A0AB38FXT7_9ENTR</name>
<dbReference type="InterPro" id="IPR012338">
    <property type="entry name" value="Beta-lactam/transpept-like"/>
</dbReference>
<reference evidence="10 13" key="2">
    <citation type="submission" date="2018-10" db="EMBL/GenBank/DDBJ databases">
        <title>Genomic Encyclopedia of Type Strains, Phase IV (KMG-IV): sequencing the most valuable type-strain genomes for metagenomic binning, comparative biology and taxonomic classification.</title>
        <authorList>
            <person name="Goeker M."/>
        </authorList>
    </citation>
    <scope>NUCLEOTIDE SEQUENCE [LARGE SCALE GENOMIC DNA]</scope>
    <source>
        <strain evidence="10 13">DSM 5079</strain>
    </source>
</reference>
<dbReference type="GO" id="GO:0030288">
    <property type="term" value="C:outer membrane-bounded periplasmic space"/>
    <property type="evidence" value="ECO:0007669"/>
    <property type="project" value="InterPro"/>
</dbReference>
<keyword evidence="6 7" id="KW-0046">Antibiotic resistance</keyword>
<evidence type="ECO:0000313" key="12">
    <source>
        <dbReference type="Proteomes" id="UP000251313"/>
    </source>
</evidence>
<keyword evidence="5 7" id="KW-0378">Hydrolase</keyword>
<dbReference type="Proteomes" id="UP000267341">
    <property type="component" value="Unassembled WGS sequence"/>
</dbReference>
<accession>A0AB38FXT7</accession>
<evidence type="ECO:0000256" key="5">
    <source>
        <dbReference type="ARBA" id="ARBA00022801"/>
    </source>
</evidence>
<dbReference type="GO" id="GO:0017001">
    <property type="term" value="P:antibiotic catabolic process"/>
    <property type="evidence" value="ECO:0007669"/>
    <property type="project" value="InterPro"/>
</dbReference>
<dbReference type="InterPro" id="IPR001586">
    <property type="entry name" value="Beta-lactam_class-C_AS"/>
</dbReference>
<feature type="signal peptide" evidence="8">
    <location>
        <begin position="1"/>
        <end position="22"/>
    </location>
</feature>
<dbReference type="Pfam" id="PF00144">
    <property type="entry name" value="Beta-lactamase"/>
    <property type="match status" value="1"/>
</dbReference>
<evidence type="ECO:0000256" key="8">
    <source>
        <dbReference type="SAM" id="SignalP"/>
    </source>
</evidence>
<dbReference type="EC" id="3.5.2.6" evidence="3 7"/>
<dbReference type="InterPro" id="IPR058136">
    <property type="entry name" value="AmpC"/>
</dbReference>
<evidence type="ECO:0000256" key="4">
    <source>
        <dbReference type="ARBA" id="ARBA00022729"/>
    </source>
</evidence>
<dbReference type="NCBIfam" id="NF033085">
    <property type="entry name" value="bla_class_C"/>
    <property type="match status" value="1"/>
</dbReference>
<feature type="chain" id="PRO_5044249119" description="Beta-lactamase" evidence="8">
    <location>
        <begin position="23"/>
        <end position="385"/>
    </location>
</feature>
<evidence type="ECO:0000256" key="7">
    <source>
        <dbReference type="RuleBase" id="RU361140"/>
    </source>
</evidence>